<evidence type="ECO:0000256" key="1">
    <source>
        <dbReference type="ARBA" id="ARBA00022723"/>
    </source>
</evidence>
<dbReference type="InterPro" id="IPR036691">
    <property type="entry name" value="Endo/exonu/phosph_ase_sf"/>
</dbReference>
<feature type="region of interest" description="Disordered" evidence="4">
    <location>
        <begin position="251"/>
        <end position="273"/>
    </location>
</feature>
<dbReference type="InterPro" id="IPR001876">
    <property type="entry name" value="Znf_RanBP2"/>
</dbReference>
<feature type="domain" description="RNase H type-1" evidence="5">
    <location>
        <begin position="1255"/>
        <end position="1411"/>
    </location>
</feature>
<dbReference type="EMBL" id="LSRX01000382">
    <property type="protein sequence ID" value="OLP98890.1"/>
    <property type="molecule type" value="Genomic_DNA"/>
</dbReference>
<dbReference type="Gene3D" id="3.30.420.10">
    <property type="entry name" value="Ribonuclease H-like superfamily/Ribonuclease H"/>
    <property type="match status" value="1"/>
</dbReference>
<gene>
    <name evidence="6" type="ORF">AK812_SmicGene18629</name>
</gene>
<dbReference type="PANTHER" id="PTHR19446">
    <property type="entry name" value="REVERSE TRANSCRIPTASES"/>
    <property type="match status" value="1"/>
</dbReference>
<sequence>MSAAWRCFQCSMSNKASAQFCPGCGGYWEKVMERNSWRAETPRPNRDYYLEEPRQGKGKQKGAQKGGKSPRRRPKSPRRRPGSEAAAPSSRPTVQAPVAPSIDKLPKPPKAKSLPVNKDHVAATSSEPTPEKVALTQLLEQLGQAAELPDTVRALMAQIGQTTAKSEARTLHKLVAQRQEAFQSLEKVKALRASFEAGWAAYADGLLEMLQKQFAEREATLSSMDEAYAHWSARLSDARKALKSAADTETGAAIEIEDSDGGDEMEAEVDRSAQESAWMSVRREQMSDQHRSLCEALEKVRDSATAGANPRDGSRTPRRRREPPDEEAGKTEDETKAAKAAKAAKGRYMDPRLLYDEHLLDNTDDYAITPFDNCKGIETRLSCFPPRYSPTFRGSRPTMGTTASCLDEVGDVYGGCADNRAPMPMPRSCLKGSRPLLAEDCTGGVACTNIRRVLFSPVESDSATPLTRTRAPRPCSDLIPGFKAGSLSNLAQIATTTASIPPSSHGGCPQSAAGFKAGSKSNLAQASSSPAMHADRPTEHDNNSHGPASGFKAGSVSNLAQLATTTAGAPPSSHGGCQAAASRAFHGGDPAVSPLCPVKPVPSDPAGEPPSLLSAHASIRPSLLAKDNVEGLQVLPASLAAQGRLTLNAAQLRLCSAAAPGDPAAGYYTAFDRQRHSTIRKSSPDWSAEDFLADAIQACPEAVACVQFLQPPLPDLPLPQLTLTPPGLGPGVLAVAVDMRRLQGSICTVLVAPGCDKTAVLDAIAAACPEHSPALHLLAAQDAVFLQDAAGAVRDTMPLRLEVLQWLSIQLDATGPLGMHGLQGMTFALPVSGHTTGTTTFALPAGSSVTVQTVSFVLVGGGTLIRLVPQPWNEANVVDSLTELLFVLALQGRMPERPMLQIAAATPKLSDRHNTYMVCFLVFPEGPDIHILQDHSVDGSLLQGFSVDAGTRPVHMLSDAHARRGYSAFLNGIAHTAANRELATGDLVQIRQGDYFAEAVPPGRLYRLLPDLRFFALPIPVPSMQALSADPLSASLQVRAKDALKRTLQLRVADRRQHFGTPARSNQPIIVLGPGHPALHLQMDQALTPGFQEAVDFIQAGEYLPAGTTFADPLVMEWTTPVFISIPPGSVRRTLLYPSPHFSNYLQVSVPPRLPLEGLPLPVRRGFVAVFPPHTESHFVILERRDPQARRPSSASTPATSLLQLDKKLLRASVPTPQGRRSLVLPLAAQQANKATADFPRSRCHTASTPPGVWAPSAIHVYADGSAKRNAPLGWAATVFEECSDGVCSWLNFLGSFSGTTVSFASQGLCGSEHNVDAEAVALTAASVWALAWPENVQLHLWSDCQCVIDAAAGRATPHLTGNTNKLLRALRCVWQALERRACPAALHWVPGHSGVPANELADQLAKHACTSPSAPLPGALFQLLKHQHLPWLWHILTPAPGLPPFERLLSGQYEAPDPVPEECLPTATCVRKRVGCPGQAIGLCTFNVQTLRGKKDILRRQFTALQLHVVFLQETRLPAGTCCAQDYVEVRNERLLIVRLEAPHLSCYLISGHAPHTGYSAQQCDAWWSHLHKHYDLCCSESLPVFVGIDSNGQVGSCSDQHIGSHAADEETDNGARLHAFCEHTRLCAPSTFAAADATVCDLDSKAYTWVSPKQTRHRIDYVLVPVVQRLHVQRCHVHHDIDTAGPEDHYPACVRIKATFKETTSEVPTFPRLPVRTVQDMLPHGPRVEAALQQAASISWDCNVHVHVRALDQSLWVACRPFVAAAKPNRPYVTDDAWALIQARKLCTREMRHAAAGAKRAAVLRACRQWAFAVGVRSRPPDTARFLDQHARAEERVRAARERKRSLLSDLRKALWAGKTAYIEQQAQKYEDSVQLADARALFAALRFFRPPGKKVFKSYEPLTLLKDADGATVQTYPAQQEVHRKHFADQVAGHIIAREDYIALCLGPDNQGEYVPADLPSLLDVERVIREAKDGRAPGPSGIPVCLWKAFPKASANALLQVYMKAHLRLTEPVQYRCTKLAALLKKVGLAARADSFRSIALLDPSAKFLHRLQRPGLLQALADKAQPLQQGCLPGSVATGLTHFLLTKMRTALAAKQSFGVIFLDLTAAYYRLLRQVPARYVQDVVDFANGGALLESSSPHLRRVLASTYRHTFFVLDGLDSLTYTQVGSRPGDSVSDVLFSLALVCVVDDVRACLQSQGVPEAALPIWADDLSLPLVGNAKQVPSIVTAAATALHQACHKRAMCPNYGPGKTEALISFAGPGSRQAARSLFGSGCGEICIPAEQPVRLRCVSQYCHLGTLLSAKCRPGRDLRRKFGSAQSVAAPLAKKVLRRGSVKLTSRAVILDTLATSRAHYGAAVWGRLTTQEAAIWKAGHGSLYRCLVHPRRGEDGPCFPALPQLCDQVGRPSPELSLRILRLEHLRLIAAQQQEVLLQALQLEAEASASAWLHVVSQDIEWLNSLWLPSRAATKTMTFGSVDEFVEAALHFPGKVRGLLRRAKRRAAQTPQVTAEAPPLVNEGYSPSDDLFRCVDCCREFPDLHTLRAHQWGQHKVSTFLARQVPQSTCPACLTCFWSRTRLLRHVIHDSPHCGHVLLAQLHLRRPTEGCAERLRDTLPPADLPAVRLPGPLYQSEGLFSAEHFLHLQTLGLDGRECSISEFFLLAKSALSDLATASTDTLDAVFAQLHSSHAEALTQLLRAASIS</sequence>
<dbReference type="GO" id="GO:0008270">
    <property type="term" value="F:zinc ion binding"/>
    <property type="evidence" value="ECO:0007669"/>
    <property type="project" value="UniProtKB-KW"/>
</dbReference>
<organism evidence="6 7">
    <name type="scientific">Symbiodinium microadriaticum</name>
    <name type="common">Dinoflagellate</name>
    <name type="synonym">Zooxanthella microadriatica</name>
    <dbReference type="NCBI Taxonomy" id="2951"/>
    <lineage>
        <taxon>Eukaryota</taxon>
        <taxon>Sar</taxon>
        <taxon>Alveolata</taxon>
        <taxon>Dinophyceae</taxon>
        <taxon>Suessiales</taxon>
        <taxon>Symbiodiniaceae</taxon>
        <taxon>Symbiodinium</taxon>
    </lineage>
</organism>
<dbReference type="Pfam" id="PF00075">
    <property type="entry name" value="RNase_H"/>
    <property type="match status" value="1"/>
</dbReference>
<keyword evidence="7" id="KW-1185">Reference proteome</keyword>
<dbReference type="SUPFAM" id="SSF53098">
    <property type="entry name" value="Ribonuclease H-like"/>
    <property type="match status" value="1"/>
</dbReference>
<keyword evidence="3" id="KW-0862">Zinc</keyword>
<feature type="compositionally biased region" description="Basic residues" evidence="4">
    <location>
        <begin position="56"/>
        <end position="80"/>
    </location>
</feature>
<feature type="compositionally biased region" description="Basic and acidic residues" evidence="4">
    <location>
        <begin position="327"/>
        <end position="337"/>
    </location>
</feature>
<evidence type="ECO:0000256" key="4">
    <source>
        <dbReference type="SAM" id="MobiDB-lite"/>
    </source>
</evidence>
<dbReference type="Gene3D" id="3.60.10.10">
    <property type="entry name" value="Endonuclease/exonuclease/phosphatase"/>
    <property type="match status" value="1"/>
</dbReference>
<dbReference type="PROSITE" id="PS00028">
    <property type="entry name" value="ZINC_FINGER_C2H2_1"/>
    <property type="match status" value="1"/>
</dbReference>
<evidence type="ECO:0000259" key="5">
    <source>
        <dbReference type="PROSITE" id="PS50879"/>
    </source>
</evidence>
<dbReference type="InterPro" id="IPR012337">
    <property type="entry name" value="RNaseH-like_sf"/>
</dbReference>
<accession>A0A1Q9DUN7</accession>
<dbReference type="InterPro" id="IPR013087">
    <property type="entry name" value="Znf_C2H2_type"/>
</dbReference>
<dbReference type="Proteomes" id="UP000186817">
    <property type="component" value="Unassembled WGS sequence"/>
</dbReference>
<feature type="region of interest" description="Disordered" evidence="4">
    <location>
        <begin position="35"/>
        <end position="130"/>
    </location>
</feature>
<feature type="region of interest" description="Disordered" evidence="4">
    <location>
        <begin position="498"/>
        <end position="553"/>
    </location>
</feature>
<feature type="compositionally biased region" description="Basic and acidic residues" evidence="4">
    <location>
        <begin position="533"/>
        <end position="543"/>
    </location>
</feature>
<comment type="caution">
    <text evidence="6">The sequence shown here is derived from an EMBL/GenBank/DDBJ whole genome shotgun (WGS) entry which is preliminary data.</text>
</comment>
<feature type="compositionally biased region" description="Acidic residues" evidence="4">
    <location>
        <begin position="255"/>
        <end position="267"/>
    </location>
</feature>
<dbReference type="OrthoDB" id="437788at2759"/>
<feature type="region of interest" description="Disordered" evidence="4">
    <location>
        <begin position="299"/>
        <end position="344"/>
    </location>
</feature>
<dbReference type="GO" id="GO:0003676">
    <property type="term" value="F:nucleic acid binding"/>
    <property type="evidence" value="ECO:0007669"/>
    <property type="project" value="InterPro"/>
</dbReference>
<feature type="compositionally biased region" description="Polar residues" evidence="4">
    <location>
        <begin position="519"/>
        <end position="530"/>
    </location>
</feature>
<evidence type="ECO:0000313" key="6">
    <source>
        <dbReference type="EMBL" id="OLP98890.1"/>
    </source>
</evidence>
<keyword evidence="2" id="KW-0863">Zinc-finger</keyword>
<dbReference type="CDD" id="cd09276">
    <property type="entry name" value="Rnase_HI_RT_non_LTR"/>
    <property type="match status" value="1"/>
</dbReference>
<keyword evidence="1" id="KW-0479">Metal-binding</keyword>
<proteinExistence type="predicted"/>
<evidence type="ECO:0000256" key="2">
    <source>
        <dbReference type="ARBA" id="ARBA00022771"/>
    </source>
</evidence>
<name>A0A1Q9DUN7_SYMMI</name>
<dbReference type="InterPro" id="IPR036397">
    <property type="entry name" value="RNaseH_sf"/>
</dbReference>
<evidence type="ECO:0000256" key="3">
    <source>
        <dbReference type="ARBA" id="ARBA00022833"/>
    </source>
</evidence>
<feature type="compositionally biased region" description="Basic and acidic residues" evidence="4">
    <location>
        <begin position="35"/>
        <end position="55"/>
    </location>
</feature>
<protein>
    <recommendedName>
        <fullName evidence="5">RNase H type-1 domain-containing protein</fullName>
    </recommendedName>
</protein>
<dbReference type="InterPro" id="IPR002156">
    <property type="entry name" value="RNaseH_domain"/>
</dbReference>
<dbReference type="GO" id="GO:0004523">
    <property type="term" value="F:RNA-DNA hybrid ribonuclease activity"/>
    <property type="evidence" value="ECO:0007669"/>
    <property type="project" value="InterPro"/>
</dbReference>
<dbReference type="SUPFAM" id="SSF56219">
    <property type="entry name" value="DNase I-like"/>
    <property type="match status" value="1"/>
</dbReference>
<evidence type="ECO:0000313" key="7">
    <source>
        <dbReference type="Proteomes" id="UP000186817"/>
    </source>
</evidence>
<dbReference type="PROSITE" id="PS01358">
    <property type="entry name" value="ZF_RANBP2_1"/>
    <property type="match status" value="1"/>
</dbReference>
<reference evidence="6 7" key="1">
    <citation type="submission" date="2016-02" db="EMBL/GenBank/DDBJ databases">
        <title>Genome analysis of coral dinoflagellate symbionts highlights evolutionary adaptations to a symbiotic lifestyle.</title>
        <authorList>
            <person name="Aranda M."/>
            <person name="Li Y."/>
            <person name="Liew Y.J."/>
            <person name="Baumgarten S."/>
            <person name="Simakov O."/>
            <person name="Wilson M."/>
            <person name="Piel J."/>
            <person name="Ashoor H."/>
            <person name="Bougouffa S."/>
            <person name="Bajic V.B."/>
            <person name="Ryu T."/>
            <person name="Ravasi T."/>
            <person name="Bayer T."/>
            <person name="Micklem G."/>
            <person name="Kim H."/>
            <person name="Bhak J."/>
            <person name="Lajeunesse T.C."/>
            <person name="Voolstra C.R."/>
        </authorList>
    </citation>
    <scope>NUCLEOTIDE SEQUENCE [LARGE SCALE GENOMIC DNA]</scope>
    <source>
        <strain evidence="6 7">CCMP2467</strain>
    </source>
</reference>
<dbReference type="PROSITE" id="PS50879">
    <property type="entry name" value="RNASE_H_1"/>
    <property type="match status" value="1"/>
</dbReference>